<gene>
    <name evidence="2" type="ORF">JT362_20205</name>
</gene>
<dbReference type="EMBL" id="JAFFZE010000015">
    <property type="protein sequence ID" value="MCT2585448.1"/>
    <property type="molecule type" value="Genomic_DNA"/>
</dbReference>
<dbReference type="Proteomes" id="UP001156441">
    <property type="component" value="Unassembled WGS sequence"/>
</dbReference>
<feature type="region of interest" description="Disordered" evidence="1">
    <location>
        <begin position="306"/>
        <end position="326"/>
    </location>
</feature>
<reference evidence="2 3" key="1">
    <citation type="submission" date="2021-02" db="EMBL/GenBank/DDBJ databases">
        <title>Actinophytocola xerophila sp. nov., isolated from soil of cotton cropping field.</title>
        <authorList>
            <person name="Huang R."/>
            <person name="Chen X."/>
            <person name="Ge X."/>
            <person name="Liu W."/>
        </authorList>
    </citation>
    <scope>NUCLEOTIDE SEQUENCE [LARGE SCALE GENOMIC DNA]</scope>
    <source>
        <strain evidence="2 3">S1-96</strain>
    </source>
</reference>
<evidence type="ECO:0000256" key="1">
    <source>
        <dbReference type="SAM" id="MobiDB-lite"/>
    </source>
</evidence>
<feature type="compositionally biased region" description="Basic residues" evidence="1">
    <location>
        <begin position="314"/>
        <end position="326"/>
    </location>
</feature>
<name>A0ABT2JC57_9PSEU</name>
<protein>
    <recommendedName>
        <fullName evidence="4">HAD-IIIC family phosphatase</fullName>
    </recommendedName>
</protein>
<comment type="caution">
    <text evidence="2">The sequence shown here is derived from an EMBL/GenBank/DDBJ whole genome shotgun (WGS) entry which is preliminary data.</text>
</comment>
<evidence type="ECO:0008006" key="4">
    <source>
        <dbReference type="Google" id="ProtNLM"/>
    </source>
</evidence>
<evidence type="ECO:0000313" key="3">
    <source>
        <dbReference type="Proteomes" id="UP001156441"/>
    </source>
</evidence>
<keyword evidence="3" id="KW-1185">Reference proteome</keyword>
<dbReference type="InterPro" id="IPR036412">
    <property type="entry name" value="HAD-like_sf"/>
</dbReference>
<sequence length="326" mass="34869">MRPTVRGLVWDLDDTLWRGDTSLPSAGAVGTLHALDRRGILHAATGRRDHTVTLARHGLVDLFSVLDFGRDAKSGPVRVAASTLDIPLETIAVVSGDPVARAEVSAALPAVRCYPAAMVDGLPELGEFTPDVVTTNSRDRRHIVRAEQRRRTASTTHPGTSASFVASLGLELEVRAPMPGDLPVATGFTTTGRRLGPAELTALVDDPAHEVLTATLRDRFGPYGVVGFAVLAPRTAATAVELLMCERVLARGAGAAFLDHIVTRTLLAGLPPVAEFVPTPANRQLLVTLRFSGFEVTASTRDRMTLTLDPRRPPPPRHHPVRLVDG</sequence>
<dbReference type="SUPFAM" id="SSF56784">
    <property type="entry name" value="HAD-like"/>
    <property type="match status" value="1"/>
</dbReference>
<evidence type="ECO:0000313" key="2">
    <source>
        <dbReference type="EMBL" id="MCT2585448.1"/>
    </source>
</evidence>
<dbReference type="InterPro" id="IPR023214">
    <property type="entry name" value="HAD_sf"/>
</dbReference>
<accession>A0ABT2JC57</accession>
<organism evidence="2 3">
    <name type="scientific">Actinophytocola gossypii</name>
    <dbReference type="NCBI Taxonomy" id="2812003"/>
    <lineage>
        <taxon>Bacteria</taxon>
        <taxon>Bacillati</taxon>
        <taxon>Actinomycetota</taxon>
        <taxon>Actinomycetes</taxon>
        <taxon>Pseudonocardiales</taxon>
        <taxon>Pseudonocardiaceae</taxon>
    </lineage>
</organism>
<proteinExistence type="predicted"/>
<dbReference type="Gene3D" id="3.40.50.1000">
    <property type="entry name" value="HAD superfamily/HAD-like"/>
    <property type="match status" value="1"/>
</dbReference>
<dbReference type="RefSeq" id="WP_260193019.1">
    <property type="nucleotide sequence ID" value="NZ_JAFFZE010000015.1"/>
</dbReference>